<protein>
    <submittedName>
        <fullName evidence="2">Putative alcohol zinc-containing</fullName>
    </submittedName>
</protein>
<gene>
    <name evidence="2" type="ORF">UCRPC4_g03774</name>
</gene>
<dbReference type="PANTHER" id="PTHR45033">
    <property type="match status" value="1"/>
</dbReference>
<dbReference type="SMART" id="SM00829">
    <property type="entry name" value="PKS_ER"/>
    <property type="match status" value="1"/>
</dbReference>
<sequence>MTDLKTKQWESDLDGISNLHFVERPIAHPAADEVLVKIKAVSLNYKDGETINGFFKHHKANQAPEHLVPCSDASGEVVEVGEEVTKWKLGDHVLSTSYPTHLTGQVRAEHLAAGVGASRHGCLTQYRIFKENDVVAKPPYVSDVEACNFQIAGTTAWMAINGMRPLGQPGGAGETILIQGTGGVSIMGVLLAKASGAKVIVTSSSDEKLERARKLGADVLINYKTHLDWDEEVLKATGGEGVDIIFENGGALTTSKSFKCIRWGGLINSIGYVSGKIDPPEDRLNINVCALQRNLTLKGLLNGPRDRFEEMLAFCEKHDIKPVVDKVFEFSEAKDAVTYLWNGAHFGKVVIKVE</sequence>
<dbReference type="Pfam" id="PF00107">
    <property type="entry name" value="ADH_zinc_N"/>
    <property type="match status" value="1"/>
</dbReference>
<evidence type="ECO:0000313" key="2">
    <source>
        <dbReference type="EMBL" id="KKY21338.1"/>
    </source>
</evidence>
<proteinExistence type="predicted"/>
<accession>A0A0G2GCK3</accession>
<name>A0A0G2GCK3_PHACM</name>
<dbReference type="InterPro" id="IPR052711">
    <property type="entry name" value="Zinc_ADH-like"/>
</dbReference>
<dbReference type="Gene3D" id="3.90.180.10">
    <property type="entry name" value="Medium-chain alcohol dehydrogenases, catalytic domain"/>
    <property type="match status" value="1"/>
</dbReference>
<dbReference type="GO" id="GO:0016491">
    <property type="term" value="F:oxidoreductase activity"/>
    <property type="evidence" value="ECO:0007669"/>
    <property type="project" value="InterPro"/>
</dbReference>
<dbReference type="Pfam" id="PF08240">
    <property type="entry name" value="ADH_N"/>
    <property type="match status" value="1"/>
</dbReference>
<feature type="domain" description="Enoyl reductase (ER)" evidence="1">
    <location>
        <begin position="15"/>
        <end position="351"/>
    </location>
</feature>
<reference evidence="2 3" key="2">
    <citation type="submission" date="2015-05" db="EMBL/GenBank/DDBJ databases">
        <authorList>
            <person name="Morales-Cruz A."/>
            <person name="Amrine K.C."/>
            <person name="Cantu D."/>
        </authorList>
    </citation>
    <scope>NUCLEOTIDE SEQUENCE [LARGE SCALE GENOMIC DNA]</scope>
    <source>
        <strain evidence="2">UCRPC4</strain>
    </source>
</reference>
<dbReference type="InterPro" id="IPR013154">
    <property type="entry name" value="ADH-like_N"/>
</dbReference>
<dbReference type="SUPFAM" id="SSF50129">
    <property type="entry name" value="GroES-like"/>
    <property type="match status" value="1"/>
</dbReference>
<dbReference type="AlphaFoldDB" id="A0A0G2GCK3"/>
<dbReference type="InterPro" id="IPR036291">
    <property type="entry name" value="NAD(P)-bd_dom_sf"/>
</dbReference>
<dbReference type="Gene3D" id="3.40.50.720">
    <property type="entry name" value="NAD(P)-binding Rossmann-like Domain"/>
    <property type="match status" value="1"/>
</dbReference>
<dbReference type="Proteomes" id="UP000053317">
    <property type="component" value="Unassembled WGS sequence"/>
</dbReference>
<evidence type="ECO:0000313" key="3">
    <source>
        <dbReference type="Proteomes" id="UP000053317"/>
    </source>
</evidence>
<dbReference type="InterPro" id="IPR013149">
    <property type="entry name" value="ADH-like_C"/>
</dbReference>
<keyword evidence="3" id="KW-1185">Reference proteome</keyword>
<dbReference type="OrthoDB" id="3509362at2759"/>
<dbReference type="CDD" id="cd08276">
    <property type="entry name" value="MDR7"/>
    <property type="match status" value="1"/>
</dbReference>
<organism evidence="2 3">
    <name type="scientific">Phaeomoniella chlamydospora</name>
    <name type="common">Phaeoacremonium chlamydosporum</name>
    <dbReference type="NCBI Taxonomy" id="158046"/>
    <lineage>
        <taxon>Eukaryota</taxon>
        <taxon>Fungi</taxon>
        <taxon>Dikarya</taxon>
        <taxon>Ascomycota</taxon>
        <taxon>Pezizomycotina</taxon>
        <taxon>Eurotiomycetes</taxon>
        <taxon>Chaetothyriomycetidae</taxon>
        <taxon>Phaeomoniellales</taxon>
        <taxon>Phaeomoniellaceae</taxon>
        <taxon>Phaeomoniella</taxon>
    </lineage>
</organism>
<dbReference type="InterPro" id="IPR020843">
    <property type="entry name" value="ER"/>
</dbReference>
<comment type="caution">
    <text evidence="2">The sequence shown here is derived from an EMBL/GenBank/DDBJ whole genome shotgun (WGS) entry which is preliminary data.</text>
</comment>
<evidence type="ECO:0000259" key="1">
    <source>
        <dbReference type="SMART" id="SM00829"/>
    </source>
</evidence>
<dbReference type="EMBL" id="LCWF01000086">
    <property type="protein sequence ID" value="KKY21338.1"/>
    <property type="molecule type" value="Genomic_DNA"/>
</dbReference>
<dbReference type="SUPFAM" id="SSF51735">
    <property type="entry name" value="NAD(P)-binding Rossmann-fold domains"/>
    <property type="match status" value="1"/>
</dbReference>
<dbReference type="PANTHER" id="PTHR45033:SF1">
    <property type="entry name" value="OXIDOREDUCTASE (EUROFUNG)"/>
    <property type="match status" value="1"/>
</dbReference>
<dbReference type="InterPro" id="IPR011032">
    <property type="entry name" value="GroES-like_sf"/>
</dbReference>
<reference evidence="2 3" key="1">
    <citation type="submission" date="2015-05" db="EMBL/GenBank/DDBJ databases">
        <title>Distinctive expansion of gene families associated with plant cell wall degradation and secondary metabolism in the genomes of grapevine trunk pathogens.</title>
        <authorList>
            <person name="Lawrence D.P."/>
            <person name="Travadon R."/>
            <person name="Rolshausen P.E."/>
            <person name="Baumgartner K."/>
        </authorList>
    </citation>
    <scope>NUCLEOTIDE SEQUENCE [LARGE SCALE GENOMIC DNA]</scope>
    <source>
        <strain evidence="2">UCRPC4</strain>
    </source>
</reference>